<accession>A0A0U0V2Z8</accession>
<name>A0A0U0V2Z8_MYCTX</name>
<evidence type="ECO:0000313" key="5">
    <source>
        <dbReference type="Proteomes" id="UP000236349"/>
    </source>
</evidence>
<organism evidence="2 5">
    <name type="scientific">Mycobacterium tuberculosis</name>
    <dbReference type="NCBI Taxonomy" id="1773"/>
    <lineage>
        <taxon>Bacteria</taxon>
        <taxon>Bacillati</taxon>
        <taxon>Actinomycetota</taxon>
        <taxon>Actinomycetes</taxon>
        <taxon>Mycobacteriales</taxon>
        <taxon>Mycobacteriaceae</taxon>
        <taxon>Mycobacterium</taxon>
        <taxon>Mycobacterium tuberculosis complex</taxon>
    </lineage>
</organism>
<reference evidence="3" key="1">
    <citation type="submission" date="2015-03" db="EMBL/GenBank/DDBJ databases">
        <authorList>
            <consortium name="Pathogen Informatics"/>
            <person name="Murphy D."/>
        </authorList>
    </citation>
    <scope>NUCLEOTIDE SEQUENCE</scope>
    <source>
        <strain evidence="3">N09902308</strain>
    </source>
</reference>
<dbReference type="AlphaFoldDB" id="A0A0U0V2Z8"/>
<dbReference type="EMBL" id="CSBK01004654">
    <property type="protein sequence ID" value="CPC07846.1"/>
    <property type="molecule type" value="Genomic_DNA"/>
</dbReference>
<dbReference type="Proteomes" id="UP000236349">
    <property type="component" value="Chromosome"/>
</dbReference>
<feature type="region of interest" description="Disordered" evidence="1">
    <location>
        <begin position="1"/>
        <end position="32"/>
    </location>
</feature>
<evidence type="ECO:0000313" key="3">
    <source>
        <dbReference type="EMBL" id="CPC07846.1"/>
    </source>
</evidence>
<reference evidence="2 5" key="3">
    <citation type="submission" date="2017-10" db="EMBL/GenBank/DDBJ databases">
        <title>Clinical isolate obtained from a human patient with meningeal tuberculosis in michoacan, Mexico.</title>
        <authorList>
            <person name="Guillen-Nepita A.L."/>
            <person name="Negrete-Paz A.M."/>
            <person name="Vazquez-Marrufo G."/>
            <person name="Cruz-Hernandez A."/>
            <person name="Fresia P."/>
            <person name="Naya H."/>
            <person name="Vazquez-Garciduenas M.S."/>
        </authorList>
    </citation>
    <scope>NUCLEOTIDE SEQUENCE [LARGE SCALE GENOMIC DNA]</scope>
    <source>
        <strain evidence="5">Beijing/MYC004</strain>
        <strain evidence="2">MYC004</strain>
    </source>
</reference>
<evidence type="ECO:0000256" key="1">
    <source>
        <dbReference type="SAM" id="MobiDB-lite"/>
    </source>
</evidence>
<dbReference type="Proteomes" id="UP000039021">
    <property type="component" value="Unassembled WGS sequence"/>
</dbReference>
<evidence type="ECO:0000313" key="2">
    <source>
        <dbReference type="EMBL" id="AUS49323.1"/>
    </source>
</evidence>
<sequence length="32" mass="3226">MFSPGAAMPTHGPGMLNFDGCPADVSDATDNT</sequence>
<protein>
    <submittedName>
        <fullName evidence="2">Uncharacterized protein</fullName>
    </submittedName>
</protein>
<gene>
    <name evidence="2" type="ORF">CAB90_00327</name>
    <name evidence="3" type="ORF">ERS007739_05553</name>
</gene>
<dbReference type="EMBL" id="CP024614">
    <property type="protein sequence ID" value="AUS49323.1"/>
    <property type="molecule type" value="Genomic_DNA"/>
</dbReference>
<reference evidence="4" key="2">
    <citation type="submission" date="2015-03" db="EMBL/GenBank/DDBJ databases">
        <authorList>
            <consortium name="Pathogen Informatics"/>
        </authorList>
    </citation>
    <scope>NUCLEOTIDE SEQUENCE [LARGE SCALE GENOMIC DNA]</scope>
    <source>
        <strain evidence="4">N09902308</strain>
    </source>
</reference>
<proteinExistence type="predicted"/>
<evidence type="ECO:0000313" key="4">
    <source>
        <dbReference type="Proteomes" id="UP000039021"/>
    </source>
</evidence>